<proteinExistence type="predicted"/>
<dbReference type="VEuPathDB" id="FungiDB:ATEG_05156"/>
<dbReference type="RefSeq" id="XP_001214334.1">
    <property type="nucleotide sequence ID" value="XM_001214334.1"/>
</dbReference>
<dbReference type="AlphaFoldDB" id="Q0CMC8"/>
<evidence type="ECO:0000313" key="2">
    <source>
        <dbReference type="Proteomes" id="UP000007963"/>
    </source>
</evidence>
<dbReference type="EMBL" id="CH476600">
    <property type="protein sequence ID" value="EAU34225.1"/>
    <property type="molecule type" value="Genomic_DNA"/>
</dbReference>
<dbReference type="GeneID" id="4321238"/>
<dbReference type="Proteomes" id="UP000007963">
    <property type="component" value="Unassembled WGS sequence"/>
</dbReference>
<protein>
    <submittedName>
        <fullName evidence="1">Uncharacterized protein</fullName>
    </submittedName>
</protein>
<dbReference type="HOGENOM" id="CLU_2236058_0_0_1"/>
<name>Q0CMC8_ASPTN</name>
<accession>Q0CMC8</accession>
<evidence type="ECO:0000313" key="1">
    <source>
        <dbReference type="EMBL" id="EAU34225.1"/>
    </source>
</evidence>
<organism evidence="1 2">
    <name type="scientific">Aspergillus terreus (strain NIH 2624 / FGSC A1156)</name>
    <dbReference type="NCBI Taxonomy" id="341663"/>
    <lineage>
        <taxon>Eukaryota</taxon>
        <taxon>Fungi</taxon>
        <taxon>Dikarya</taxon>
        <taxon>Ascomycota</taxon>
        <taxon>Pezizomycotina</taxon>
        <taxon>Eurotiomycetes</taxon>
        <taxon>Eurotiomycetidae</taxon>
        <taxon>Eurotiales</taxon>
        <taxon>Aspergillaceae</taxon>
        <taxon>Aspergillus</taxon>
        <taxon>Aspergillus subgen. Circumdati</taxon>
    </lineage>
</organism>
<gene>
    <name evidence="1" type="ORF">ATEG_05156</name>
</gene>
<sequence>MASLTSLSEAWVMYPKYPIDDGLDELVLKPSKRRNVSKTLAEELADYENSLSMMRSFQSQSLAVPVKHLQALFGSCLVHDLKEDEVSSSRALVIALTTNKKTNGL</sequence>
<reference evidence="2" key="1">
    <citation type="submission" date="2005-09" db="EMBL/GenBank/DDBJ databases">
        <title>Annotation of the Aspergillus terreus NIH2624 genome.</title>
        <authorList>
            <person name="Birren B.W."/>
            <person name="Lander E.S."/>
            <person name="Galagan J.E."/>
            <person name="Nusbaum C."/>
            <person name="Devon K."/>
            <person name="Henn M."/>
            <person name="Ma L.-J."/>
            <person name="Jaffe D.B."/>
            <person name="Butler J."/>
            <person name="Alvarez P."/>
            <person name="Gnerre S."/>
            <person name="Grabherr M."/>
            <person name="Kleber M."/>
            <person name="Mauceli E.W."/>
            <person name="Brockman W."/>
            <person name="Rounsley S."/>
            <person name="Young S.K."/>
            <person name="LaButti K."/>
            <person name="Pushparaj V."/>
            <person name="DeCaprio D."/>
            <person name="Crawford M."/>
            <person name="Koehrsen M."/>
            <person name="Engels R."/>
            <person name="Montgomery P."/>
            <person name="Pearson M."/>
            <person name="Howarth C."/>
            <person name="Larson L."/>
            <person name="Luoma S."/>
            <person name="White J."/>
            <person name="Alvarado L."/>
            <person name="Kodira C.D."/>
            <person name="Zeng Q."/>
            <person name="Oleary S."/>
            <person name="Yandava C."/>
            <person name="Denning D.W."/>
            <person name="Nierman W.C."/>
            <person name="Milne T."/>
            <person name="Madden K."/>
        </authorList>
    </citation>
    <scope>NUCLEOTIDE SEQUENCE [LARGE SCALE GENOMIC DNA]</scope>
    <source>
        <strain evidence="2">NIH 2624 / FGSC A1156</strain>
    </source>
</reference>